<reference evidence="2" key="2">
    <citation type="submission" date="2015-06" db="UniProtKB">
        <authorList>
            <consortium name="EnsemblPlants"/>
        </authorList>
    </citation>
    <scope>IDENTIFICATION</scope>
</reference>
<dbReference type="HOGENOM" id="CLU_2201313_0_0_1"/>
<accession>A0A0E0N9A3</accession>
<evidence type="ECO:0000256" key="1">
    <source>
        <dbReference type="SAM" id="MobiDB-lite"/>
    </source>
</evidence>
<dbReference type="AlphaFoldDB" id="A0A0E0N9A3"/>
<feature type="compositionally biased region" description="Basic and acidic residues" evidence="1">
    <location>
        <begin position="54"/>
        <end position="71"/>
    </location>
</feature>
<proteinExistence type="predicted"/>
<keyword evidence="3" id="KW-1185">Reference proteome</keyword>
<organism evidence="2 3">
    <name type="scientific">Oryza rufipogon</name>
    <name type="common">Brownbeard rice</name>
    <name type="synonym">Asian wild rice</name>
    <dbReference type="NCBI Taxonomy" id="4529"/>
    <lineage>
        <taxon>Eukaryota</taxon>
        <taxon>Viridiplantae</taxon>
        <taxon>Streptophyta</taxon>
        <taxon>Embryophyta</taxon>
        <taxon>Tracheophyta</taxon>
        <taxon>Spermatophyta</taxon>
        <taxon>Magnoliopsida</taxon>
        <taxon>Liliopsida</taxon>
        <taxon>Poales</taxon>
        <taxon>Poaceae</taxon>
        <taxon>BOP clade</taxon>
        <taxon>Oryzoideae</taxon>
        <taxon>Oryzeae</taxon>
        <taxon>Oryzinae</taxon>
        <taxon>Oryza</taxon>
    </lineage>
</organism>
<protein>
    <submittedName>
        <fullName evidence="2">Uncharacterized protein</fullName>
    </submittedName>
</protein>
<reference evidence="3" key="1">
    <citation type="submission" date="2013-06" db="EMBL/GenBank/DDBJ databases">
        <authorList>
            <person name="Zhao Q."/>
        </authorList>
    </citation>
    <scope>NUCLEOTIDE SEQUENCE</scope>
    <source>
        <strain evidence="3">cv. W1943</strain>
    </source>
</reference>
<dbReference type="EnsemblPlants" id="ORUFI02G02370.1">
    <property type="protein sequence ID" value="ORUFI02G02370.1"/>
    <property type="gene ID" value="ORUFI02G02370"/>
</dbReference>
<name>A0A0E0N9A3_ORYRU</name>
<dbReference type="Proteomes" id="UP000008022">
    <property type="component" value="Unassembled WGS sequence"/>
</dbReference>
<sequence>MAPLGSRSPPMSSPWRAASDLGGGSHAPLRLLLPPPRRRRPPPPSLRFPPPKSTESHRRQPGLDDLSRMRSREDVDKNMAAWLYEDADYFVHSLVIRNARSRSERNMK</sequence>
<feature type="region of interest" description="Disordered" evidence="1">
    <location>
        <begin position="1"/>
        <end position="71"/>
    </location>
</feature>
<feature type="compositionally biased region" description="Pro residues" evidence="1">
    <location>
        <begin position="42"/>
        <end position="52"/>
    </location>
</feature>
<dbReference type="Gramene" id="ORUFI02G02370.1">
    <property type="protein sequence ID" value="ORUFI02G02370.1"/>
    <property type="gene ID" value="ORUFI02G02370"/>
</dbReference>
<evidence type="ECO:0000313" key="2">
    <source>
        <dbReference type="EnsemblPlants" id="ORUFI02G02370.1"/>
    </source>
</evidence>
<evidence type="ECO:0000313" key="3">
    <source>
        <dbReference type="Proteomes" id="UP000008022"/>
    </source>
</evidence>